<dbReference type="CDD" id="cd16321">
    <property type="entry name" value="MraZ_C"/>
    <property type="match status" value="1"/>
</dbReference>
<keyword evidence="9" id="KW-0131">Cell cycle</keyword>
<dbReference type="SUPFAM" id="SSF89447">
    <property type="entry name" value="AbrB/MazE/MraZ-like"/>
    <property type="match status" value="1"/>
</dbReference>
<dbReference type="InterPro" id="IPR020603">
    <property type="entry name" value="MraZ_dom"/>
</dbReference>
<dbReference type="InterPro" id="IPR035642">
    <property type="entry name" value="MraZ_N"/>
</dbReference>
<reference evidence="9" key="1">
    <citation type="submission" date="2020-02" db="EMBL/GenBank/DDBJ databases">
        <authorList>
            <person name="Meier V. D."/>
        </authorList>
    </citation>
    <scope>NUCLEOTIDE SEQUENCE</scope>
    <source>
        <strain evidence="9">AVDCRST_MAG88</strain>
    </source>
</reference>
<dbReference type="InterPro" id="IPR007159">
    <property type="entry name" value="SpoVT-AbrB_dom"/>
</dbReference>
<comment type="subcellular location">
    <subcellularLocation>
        <location evidence="7">Cytoplasm</location>
        <location evidence="7">Nucleoid</location>
    </subcellularLocation>
</comment>
<comment type="subunit">
    <text evidence="7">Forms oligomers.</text>
</comment>
<keyword evidence="5 7" id="KW-0238">DNA-binding</keyword>
<evidence type="ECO:0000256" key="7">
    <source>
        <dbReference type="HAMAP-Rule" id="MF_01008"/>
    </source>
</evidence>
<dbReference type="EMBL" id="CADCWM010000741">
    <property type="protein sequence ID" value="CAA9578664.1"/>
    <property type="molecule type" value="Genomic_DNA"/>
</dbReference>
<accession>A0A6J4VKQ3</accession>
<dbReference type="PROSITE" id="PS51740">
    <property type="entry name" value="SPOVT_ABRB"/>
    <property type="match status" value="2"/>
</dbReference>
<name>A0A6J4VKQ3_9BACT</name>
<keyword evidence="3" id="KW-0677">Repeat</keyword>
<evidence type="ECO:0000256" key="1">
    <source>
        <dbReference type="ARBA" id="ARBA00013860"/>
    </source>
</evidence>
<dbReference type="AlphaFoldDB" id="A0A6J4VKQ3"/>
<gene>
    <name evidence="7" type="primary">mraZ</name>
    <name evidence="9" type="ORF">AVDCRST_MAG88-3075</name>
</gene>
<evidence type="ECO:0000313" key="9">
    <source>
        <dbReference type="EMBL" id="CAA9578664.1"/>
    </source>
</evidence>
<dbReference type="GO" id="GO:0051301">
    <property type="term" value="P:cell division"/>
    <property type="evidence" value="ECO:0007669"/>
    <property type="project" value="UniProtKB-KW"/>
</dbReference>
<dbReference type="GO" id="GO:0009295">
    <property type="term" value="C:nucleoid"/>
    <property type="evidence" value="ECO:0007669"/>
    <property type="project" value="UniProtKB-SubCell"/>
</dbReference>
<keyword evidence="4 7" id="KW-0805">Transcription regulation</keyword>
<dbReference type="PANTHER" id="PTHR34701">
    <property type="entry name" value="TRANSCRIPTIONAL REGULATOR MRAZ"/>
    <property type="match status" value="1"/>
</dbReference>
<evidence type="ECO:0000259" key="8">
    <source>
        <dbReference type="PROSITE" id="PS51740"/>
    </source>
</evidence>
<protein>
    <recommendedName>
        <fullName evidence="1 7">Transcriptional regulator MraZ</fullName>
    </recommendedName>
</protein>
<dbReference type="Pfam" id="PF02381">
    <property type="entry name" value="MraZ"/>
    <property type="match status" value="2"/>
</dbReference>
<comment type="similarity">
    <text evidence="7">Belongs to the MraZ family.</text>
</comment>
<dbReference type="GO" id="GO:0005737">
    <property type="term" value="C:cytoplasm"/>
    <property type="evidence" value="ECO:0007669"/>
    <property type="project" value="UniProtKB-UniRule"/>
</dbReference>
<dbReference type="PANTHER" id="PTHR34701:SF1">
    <property type="entry name" value="TRANSCRIPTIONAL REGULATOR MRAZ"/>
    <property type="match status" value="1"/>
</dbReference>
<dbReference type="InterPro" id="IPR003444">
    <property type="entry name" value="MraZ"/>
</dbReference>
<evidence type="ECO:0000256" key="6">
    <source>
        <dbReference type="ARBA" id="ARBA00023163"/>
    </source>
</evidence>
<organism evidence="9">
    <name type="scientific">uncultured Thermomicrobiales bacterium</name>
    <dbReference type="NCBI Taxonomy" id="1645740"/>
    <lineage>
        <taxon>Bacteria</taxon>
        <taxon>Pseudomonadati</taxon>
        <taxon>Thermomicrobiota</taxon>
        <taxon>Thermomicrobia</taxon>
        <taxon>Thermomicrobiales</taxon>
        <taxon>environmental samples</taxon>
    </lineage>
</organism>
<evidence type="ECO:0000256" key="5">
    <source>
        <dbReference type="ARBA" id="ARBA00023125"/>
    </source>
</evidence>
<dbReference type="HAMAP" id="MF_01008">
    <property type="entry name" value="MraZ"/>
    <property type="match status" value="1"/>
</dbReference>
<dbReference type="GO" id="GO:0003700">
    <property type="term" value="F:DNA-binding transcription factor activity"/>
    <property type="evidence" value="ECO:0007669"/>
    <property type="project" value="UniProtKB-UniRule"/>
</dbReference>
<evidence type="ECO:0000256" key="2">
    <source>
        <dbReference type="ARBA" id="ARBA00022490"/>
    </source>
</evidence>
<feature type="domain" description="SpoVT-AbrB" evidence="8">
    <location>
        <begin position="5"/>
        <end position="47"/>
    </location>
</feature>
<dbReference type="InterPro" id="IPR038619">
    <property type="entry name" value="MraZ_sf"/>
</dbReference>
<dbReference type="InterPro" id="IPR037914">
    <property type="entry name" value="SpoVT-AbrB_sf"/>
</dbReference>
<dbReference type="GO" id="GO:0000976">
    <property type="term" value="F:transcription cis-regulatory region binding"/>
    <property type="evidence" value="ECO:0007669"/>
    <property type="project" value="TreeGrafter"/>
</dbReference>
<dbReference type="InterPro" id="IPR035644">
    <property type="entry name" value="MraZ_C"/>
</dbReference>
<proteinExistence type="inferred from homology"/>
<dbReference type="CDD" id="cd16320">
    <property type="entry name" value="MraZ_N"/>
    <property type="match status" value="1"/>
</dbReference>
<dbReference type="GO" id="GO:2000143">
    <property type="term" value="P:negative regulation of DNA-templated transcription initiation"/>
    <property type="evidence" value="ECO:0007669"/>
    <property type="project" value="TreeGrafter"/>
</dbReference>
<feature type="domain" description="SpoVT-AbrB" evidence="8">
    <location>
        <begin position="76"/>
        <end position="119"/>
    </location>
</feature>
<dbReference type="Gene3D" id="3.40.1550.20">
    <property type="entry name" value="Transcriptional regulator MraZ domain"/>
    <property type="match status" value="1"/>
</dbReference>
<evidence type="ECO:0000256" key="3">
    <source>
        <dbReference type="ARBA" id="ARBA00022737"/>
    </source>
</evidence>
<keyword evidence="2 7" id="KW-0963">Cytoplasm</keyword>
<sequence length="142" mass="15651">MFLGRFEHALDAKGRLAVPAKFRGELAAGLVVTRGIDRCLSVYPLAAWRALAGRVSALSISDPDARQFKRMVFAEAVDEELDAQGRMLVPPELRRYAEIDREAIVVGVNEYVEIWNPARWEGQSAAVEDEGASIAQRLAALI</sequence>
<dbReference type="NCBIfam" id="TIGR00242">
    <property type="entry name" value="division/cell wall cluster transcriptional repressor MraZ"/>
    <property type="match status" value="1"/>
</dbReference>
<evidence type="ECO:0000256" key="4">
    <source>
        <dbReference type="ARBA" id="ARBA00023015"/>
    </source>
</evidence>
<keyword evidence="9" id="KW-0132">Cell division</keyword>
<keyword evidence="6 7" id="KW-0804">Transcription</keyword>